<feature type="non-terminal residue" evidence="2">
    <location>
        <position position="1"/>
    </location>
</feature>
<feature type="compositionally biased region" description="Basic and acidic residues" evidence="1">
    <location>
        <begin position="75"/>
        <end position="93"/>
    </location>
</feature>
<comment type="caution">
    <text evidence="2">The sequence shown here is derived from an EMBL/GenBank/DDBJ whole genome shotgun (WGS) entry which is preliminary data.</text>
</comment>
<gene>
    <name evidence="2" type="ORF">PFISCL1PPCAC_1082</name>
</gene>
<feature type="compositionally biased region" description="Basic residues" evidence="1">
    <location>
        <begin position="49"/>
        <end position="66"/>
    </location>
</feature>
<protein>
    <submittedName>
        <fullName evidence="2">Uncharacterized protein</fullName>
    </submittedName>
</protein>
<name>A0AAV5URI4_9BILA</name>
<feature type="non-terminal residue" evidence="2">
    <location>
        <position position="118"/>
    </location>
</feature>
<reference evidence="2" key="1">
    <citation type="submission" date="2023-10" db="EMBL/GenBank/DDBJ databases">
        <title>Genome assembly of Pristionchus species.</title>
        <authorList>
            <person name="Yoshida K."/>
            <person name="Sommer R.J."/>
        </authorList>
    </citation>
    <scope>NUCLEOTIDE SEQUENCE</scope>
    <source>
        <strain evidence="2">RS5133</strain>
    </source>
</reference>
<dbReference type="Proteomes" id="UP001432322">
    <property type="component" value="Unassembled WGS sequence"/>
</dbReference>
<organism evidence="2 3">
    <name type="scientific">Pristionchus fissidentatus</name>
    <dbReference type="NCBI Taxonomy" id="1538716"/>
    <lineage>
        <taxon>Eukaryota</taxon>
        <taxon>Metazoa</taxon>
        <taxon>Ecdysozoa</taxon>
        <taxon>Nematoda</taxon>
        <taxon>Chromadorea</taxon>
        <taxon>Rhabditida</taxon>
        <taxon>Rhabditina</taxon>
        <taxon>Diplogasteromorpha</taxon>
        <taxon>Diplogasteroidea</taxon>
        <taxon>Neodiplogasteridae</taxon>
        <taxon>Pristionchus</taxon>
    </lineage>
</organism>
<dbReference type="AlphaFoldDB" id="A0AAV5URI4"/>
<accession>A0AAV5URI4</accession>
<keyword evidence="3" id="KW-1185">Reference proteome</keyword>
<dbReference type="EMBL" id="BTSY01000001">
    <property type="protein sequence ID" value="GMT09785.1"/>
    <property type="molecule type" value="Genomic_DNA"/>
</dbReference>
<evidence type="ECO:0000313" key="2">
    <source>
        <dbReference type="EMBL" id="GMT09785.1"/>
    </source>
</evidence>
<sequence length="118" mass="13414">PFLYFCTIYFESIQVSSDIHSVAPPFGMQRRLTLPPSVTRPLMYPSQHVLKRKIHSASPHSSKRRNGPTQLPSHSRTEMIRIPHIPHVSEHAPSKSVHGSQPADERAIEAMSTSKRRR</sequence>
<feature type="region of interest" description="Disordered" evidence="1">
    <location>
        <begin position="44"/>
        <end position="118"/>
    </location>
</feature>
<evidence type="ECO:0000313" key="3">
    <source>
        <dbReference type="Proteomes" id="UP001432322"/>
    </source>
</evidence>
<proteinExistence type="predicted"/>
<evidence type="ECO:0000256" key="1">
    <source>
        <dbReference type="SAM" id="MobiDB-lite"/>
    </source>
</evidence>